<gene>
    <name evidence="1" type="ORF">QWJ08_17380</name>
</gene>
<keyword evidence="2" id="KW-1185">Reference proteome</keyword>
<protein>
    <submittedName>
        <fullName evidence="1">Uncharacterized protein</fullName>
    </submittedName>
</protein>
<dbReference type="EMBL" id="JAUEOZ010000002">
    <property type="protein sequence ID" value="MDN2483119.1"/>
    <property type="molecule type" value="Genomic_DNA"/>
</dbReference>
<comment type="caution">
    <text evidence="1">The sequence shown here is derived from an EMBL/GenBank/DDBJ whole genome shotgun (WGS) entry which is preliminary data.</text>
</comment>
<sequence length="117" mass="13551">MYKYVSCPRALHYIKPPPVDVSLSPADVPEAELEIREVFAEWVEHGLGAVINKPITVITERERVRFDNLNHVLCTLFKNPDYYCAAMRVVNQWKDNTVAKTYARYLLILSQKNTLQL</sequence>
<dbReference type="RefSeq" id="WP_289963180.1">
    <property type="nucleotide sequence ID" value="NZ_JAUEOZ010000002.1"/>
</dbReference>
<organism evidence="1 2">
    <name type="scientific">Vibrio agarivorans</name>
    <dbReference type="NCBI Taxonomy" id="153622"/>
    <lineage>
        <taxon>Bacteria</taxon>
        <taxon>Pseudomonadati</taxon>
        <taxon>Pseudomonadota</taxon>
        <taxon>Gammaproteobacteria</taxon>
        <taxon>Vibrionales</taxon>
        <taxon>Vibrionaceae</taxon>
        <taxon>Vibrio</taxon>
    </lineage>
</organism>
<accession>A0ABT7Y4Y4</accession>
<reference evidence="1" key="1">
    <citation type="submission" date="2024-05" db="EMBL/GenBank/DDBJ databases">
        <title>Genome Sequences of Four Agar- Degrading Marine Bacteria.</title>
        <authorList>
            <person name="Phillips E.K."/>
            <person name="Shaffer J.C."/>
            <person name="Henson M.W."/>
            <person name="Temperton B."/>
            <person name="Thrash C.J."/>
            <person name="Martin M.O."/>
        </authorList>
    </citation>
    <scope>NUCLEOTIDE SEQUENCE</scope>
    <source>
        <strain evidence="1">EKP203</strain>
    </source>
</reference>
<name>A0ABT7Y4Y4_9VIBR</name>
<evidence type="ECO:0000313" key="1">
    <source>
        <dbReference type="EMBL" id="MDN2483119.1"/>
    </source>
</evidence>
<proteinExistence type="predicted"/>
<dbReference type="Proteomes" id="UP001169719">
    <property type="component" value="Unassembled WGS sequence"/>
</dbReference>
<evidence type="ECO:0000313" key="2">
    <source>
        <dbReference type="Proteomes" id="UP001169719"/>
    </source>
</evidence>